<evidence type="ECO:0000313" key="2">
    <source>
        <dbReference type="EMBL" id="UPQ79442.1"/>
    </source>
</evidence>
<protein>
    <submittedName>
        <fullName evidence="2">Aminotransferase class I and II</fullName>
    </submittedName>
</protein>
<name>A0ABY4KF58_9FLAO</name>
<organism evidence="2 3">
    <name type="scientific">Flavobacterium azooxidireducens</name>
    <dbReference type="NCBI Taxonomy" id="1871076"/>
    <lineage>
        <taxon>Bacteria</taxon>
        <taxon>Pseudomonadati</taxon>
        <taxon>Bacteroidota</taxon>
        <taxon>Flavobacteriia</taxon>
        <taxon>Flavobacteriales</taxon>
        <taxon>Flavobacteriaceae</taxon>
        <taxon>Flavobacterium</taxon>
    </lineage>
</organism>
<evidence type="ECO:0000313" key="3">
    <source>
        <dbReference type="Proteomes" id="UP000830583"/>
    </source>
</evidence>
<dbReference type="Pfam" id="PF20613">
    <property type="entry name" value="HipA_2"/>
    <property type="match status" value="1"/>
</dbReference>
<proteinExistence type="predicted"/>
<keyword evidence="2" id="KW-0032">Aminotransferase</keyword>
<evidence type="ECO:0000259" key="1">
    <source>
        <dbReference type="Pfam" id="PF20613"/>
    </source>
</evidence>
<dbReference type="EMBL" id="CP096205">
    <property type="protein sequence ID" value="UPQ79442.1"/>
    <property type="molecule type" value="Genomic_DNA"/>
</dbReference>
<dbReference type="RefSeq" id="WP_248434572.1">
    <property type="nucleotide sequence ID" value="NZ_CP096205.1"/>
</dbReference>
<gene>
    <name evidence="2" type="ORF">M0M57_01055</name>
</gene>
<reference evidence="2" key="1">
    <citation type="submission" date="2022-04" db="EMBL/GenBank/DDBJ databases">
        <title>Consumption of N2O by Flavobacterium azooxidireducens sp. nov. isolated from Decomposing Leaf Litter of Phragmites australis (Cav.).</title>
        <authorList>
            <person name="Behrendt U."/>
            <person name="Spanner T."/>
            <person name="Augustin J."/>
            <person name="Horn M.A."/>
            <person name="Kolb S."/>
            <person name="Ulrich A."/>
        </authorList>
    </citation>
    <scope>NUCLEOTIDE SEQUENCE</scope>
    <source>
        <strain evidence="2">IGB 4-14</strain>
    </source>
</reference>
<accession>A0ABY4KF58</accession>
<feature type="domain" description="HipA-like kinase" evidence="1">
    <location>
        <begin position="14"/>
        <end position="232"/>
    </location>
</feature>
<keyword evidence="3" id="KW-1185">Reference proteome</keyword>
<sequence length="267" mass="30228">MHTNLRTVNVTRYISPLREGGSLPALAEADDDFKYVLKFRGAGHGVKALIAEFLGGQIARFLGLPVPELVFATLDEAFGRTEGDEEIQDLLQGSQGLNLGLHFLSGALTYDTAVNDCDALLASKIVWLDAYITNVDRTFKNTNLLIWKKELWLIDHGAAFYFHHSWDNWKANALTPFPLIKDHVLLPKATRLEDVNNEFTSKLNDTILREIVNQIPEDWLLWEDEGITPTEIKEVYFQFLSIRLANASVFLKQAQDVRTTLIRTTLI</sequence>
<dbReference type="InterPro" id="IPR046748">
    <property type="entry name" value="HipA_2"/>
</dbReference>
<keyword evidence="2" id="KW-0808">Transferase</keyword>
<dbReference type="GO" id="GO:0008483">
    <property type="term" value="F:transaminase activity"/>
    <property type="evidence" value="ECO:0007669"/>
    <property type="project" value="UniProtKB-KW"/>
</dbReference>
<dbReference type="Proteomes" id="UP000830583">
    <property type="component" value="Chromosome"/>
</dbReference>